<name>A0A072TKN0_MEDTR</name>
<evidence type="ECO:0000313" key="3">
    <source>
        <dbReference type="EnsemblPlants" id="KEH17982"/>
    </source>
</evidence>
<dbReference type="AlphaFoldDB" id="A0A072TKN0"/>
<evidence type="ECO:0000313" key="4">
    <source>
        <dbReference type="Proteomes" id="UP000002051"/>
    </source>
</evidence>
<reference evidence="2 4" key="2">
    <citation type="journal article" date="2014" name="BMC Genomics">
        <title>An improved genome release (version Mt4.0) for the model legume Medicago truncatula.</title>
        <authorList>
            <person name="Tang H."/>
            <person name="Krishnakumar V."/>
            <person name="Bidwell S."/>
            <person name="Rosen B."/>
            <person name="Chan A."/>
            <person name="Zhou S."/>
            <person name="Gentzbittel L."/>
            <person name="Childs K.L."/>
            <person name="Yandell M."/>
            <person name="Gundlach H."/>
            <person name="Mayer K.F."/>
            <person name="Schwartz D.C."/>
            <person name="Town C.D."/>
        </authorList>
    </citation>
    <scope>GENOME REANNOTATION</scope>
    <source>
        <strain evidence="2">A17</strain>
        <strain evidence="3 4">cv. Jemalong A17</strain>
    </source>
</reference>
<feature type="region of interest" description="Disordered" evidence="1">
    <location>
        <begin position="81"/>
        <end position="103"/>
    </location>
</feature>
<gene>
    <name evidence="2" type="ordered locus">MTR_8g009495</name>
</gene>
<evidence type="ECO:0000313" key="2">
    <source>
        <dbReference type="EMBL" id="KEH17982.1"/>
    </source>
</evidence>
<organism evidence="2 4">
    <name type="scientific">Medicago truncatula</name>
    <name type="common">Barrel medic</name>
    <name type="synonym">Medicago tribuloides</name>
    <dbReference type="NCBI Taxonomy" id="3880"/>
    <lineage>
        <taxon>Eukaryota</taxon>
        <taxon>Viridiplantae</taxon>
        <taxon>Streptophyta</taxon>
        <taxon>Embryophyta</taxon>
        <taxon>Tracheophyta</taxon>
        <taxon>Spermatophyta</taxon>
        <taxon>Magnoliopsida</taxon>
        <taxon>eudicotyledons</taxon>
        <taxon>Gunneridae</taxon>
        <taxon>Pentapetalae</taxon>
        <taxon>rosids</taxon>
        <taxon>fabids</taxon>
        <taxon>Fabales</taxon>
        <taxon>Fabaceae</taxon>
        <taxon>Papilionoideae</taxon>
        <taxon>50 kb inversion clade</taxon>
        <taxon>NPAAA clade</taxon>
        <taxon>Hologalegina</taxon>
        <taxon>IRL clade</taxon>
        <taxon>Trifolieae</taxon>
        <taxon>Medicago</taxon>
    </lineage>
</organism>
<reference evidence="3" key="3">
    <citation type="submission" date="2015-04" db="UniProtKB">
        <authorList>
            <consortium name="EnsemblPlants"/>
        </authorList>
    </citation>
    <scope>IDENTIFICATION</scope>
    <source>
        <strain evidence="3">cv. Jemalong A17</strain>
    </source>
</reference>
<sequence length="103" mass="11450">MVLTANIVNINNNKNQNMICEQIRVSRSGNNRNIESVLQKETLTFKSSFSLDNNLIFGSSLSQHDFDDFMIGFGGSSISNNGKATIEKNNPRKPTAISHNGRF</sequence>
<keyword evidence="4" id="KW-1185">Reference proteome</keyword>
<dbReference type="EnsemblPlants" id="KEH17982">
    <property type="protein sequence ID" value="KEH17982"/>
    <property type="gene ID" value="MTR_8g009495"/>
</dbReference>
<proteinExistence type="predicted"/>
<dbReference type="EMBL" id="CM001224">
    <property type="protein sequence ID" value="KEH17982.1"/>
    <property type="molecule type" value="Genomic_DNA"/>
</dbReference>
<dbReference type="Proteomes" id="UP000002051">
    <property type="component" value="Chromosome 8"/>
</dbReference>
<reference evidence="2 4" key="1">
    <citation type="journal article" date="2011" name="Nature">
        <title>The Medicago genome provides insight into the evolution of rhizobial symbioses.</title>
        <authorList>
            <person name="Young N.D."/>
            <person name="Debelle F."/>
            <person name="Oldroyd G.E."/>
            <person name="Geurts R."/>
            <person name="Cannon S.B."/>
            <person name="Udvardi M.K."/>
            <person name="Benedito V.A."/>
            <person name="Mayer K.F."/>
            <person name="Gouzy J."/>
            <person name="Schoof H."/>
            <person name="Van de Peer Y."/>
            <person name="Proost S."/>
            <person name="Cook D.R."/>
            <person name="Meyers B.C."/>
            <person name="Spannagl M."/>
            <person name="Cheung F."/>
            <person name="De Mita S."/>
            <person name="Krishnakumar V."/>
            <person name="Gundlach H."/>
            <person name="Zhou S."/>
            <person name="Mudge J."/>
            <person name="Bharti A.K."/>
            <person name="Murray J.D."/>
            <person name="Naoumkina M.A."/>
            <person name="Rosen B."/>
            <person name="Silverstein K.A."/>
            <person name="Tang H."/>
            <person name="Rombauts S."/>
            <person name="Zhao P.X."/>
            <person name="Zhou P."/>
            <person name="Barbe V."/>
            <person name="Bardou P."/>
            <person name="Bechner M."/>
            <person name="Bellec A."/>
            <person name="Berger A."/>
            <person name="Berges H."/>
            <person name="Bidwell S."/>
            <person name="Bisseling T."/>
            <person name="Choisne N."/>
            <person name="Couloux A."/>
            <person name="Denny R."/>
            <person name="Deshpande S."/>
            <person name="Dai X."/>
            <person name="Doyle J.J."/>
            <person name="Dudez A.M."/>
            <person name="Farmer A.D."/>
            <person name="Fouteau S."/>
            <person name="Franken C."/>
            <person name="Gibelin C."/>
            <person name="Gish J."/>
            <person name="Goldstein S."/>
            <person name="Gonzalez A.J."/>
            <person name="Green P.J."/>
            <person name="Hallab A."/>
            <person name="Hartog M."/>
            <person name="Hua A."/>
            <person name="Humphray S.J."/>
            <person name="Jeong D.H."/>
            <person name="Jing Y."/>
            <person name="Jocker A."/>
            <person name="Kenton S.M."/>
            <person name="Kim D.J."/>
            <person name="Klee K."/>
            <person name="Lai H."/>
            <person name="Lang C."/>
            <person name="Lin S."/>
            <person name="Macmil S.L."/>
            <person name="Magdelenat G."/>
            <person name="Matthews L."/>
            <person name="McCorrison J."/>
            <person name="Monaghan E.L."/>
            <person name="Mun J.H."/>
            <person name="Najar F.Z."/>
            <person name="Nicholson C."/>
            <person name="Noirot C."/>
            <person name="O'Bleness M."/>
            <person name="Paule C.R."/>
            <person name="Poulain J."/>
            <person name="Prion F."/>
            <person name="Qin B."/>
            <person name="Qu C."/>
            <person name="Retzel E.F."/>
            <person name="Riddle C."/>
            <person name="Sallet E."/>
            <person name="Samain S."/>
            <person name="Samson N."/>
            <person name="Sanders I."/>
            <person name="Saurat O."/>
            <person name="Scarpelli C."/>
            <person name="Schiex T."/>
            <person name="Segurens B."/>
            <person name="Severin A.J."/>
            <person name="Sherrier D.J."/>
            <person name="Shi R."/>
            <person name="Sims S."/>
            <person name="Singer S.R."/>
            <person name="Sinharoy S."/>
            <person name="Sterck L."/>
            <person name="Viollet A."/>
            <person name="Wang B.B."/>
            <person name="Wang K."/>
            <person name="Wang M."/>
            <person name="Wang X."/>
            <person name="Warfsmann J."/>
            <person name="Weissenbach J."/>
            <person name="White D.D."/>
            <person name="White J.D."/>
            <person name="Wiley G.B."/>
            <person name="Wincker P."/>
            <person name="Xing Y."/>
            <person name="Yang L."/>
            <person name="Yao Z."/>
            <person name="Ying F."/>
            <person name="Zhai J."/>
            <person name="Zhou L."/>
            <person name="Zuber A."/>
            <person name="Denarie J."/>
            <person name="Dixon R.A."/>
            <person name="May G.D."/>
            <person name="Schwartz D.C."/>
            <person name="Rogers J."/>
            <person name="Quetier F."/>
            <person name="Town C.D."/>
            <person name="Roe B.A."/>
        </authorList>
    </citation>
    <scope>NUCLEOTIDE SEQUENCE [LARGE SCALE GENOMIC DNA]</scope>
    <source>
        <strain evidence="2">A17</strain>
        <strain evidence="3 4">cv. Jemalong A17</strain>
    </source>
</reference>
<protein>
    <submittedName>
        <fullName evidence="2 3">Uncharacterized protein</fullName>
    </submittedName>
</protein>
<accession>A0A072TKN0</accession>
<evidence type="ECO:0000256" key="1">
    <source>
        <dbReference type="SAM" id="MobiDB-lite"/>
    </source>
</evidence>
<dbReference type="HOGENOM" id="CLU_2267792_0_0_1"/>